<dbReference type="SUPFAM" id="SSF81606">
    <property type="entry name" value="PP2C-like"/>
    <property type="match status" value="1"/>
</dbReference>
<dbReference type="InterPro" id="IPR015655">
    <property type="entry name" value="PP2C"/>
</dbReference>
<dbReference type="AlphaFoldDB" id="A0A1R3JT99"/>
<dbReference type="PANTHER" id="PTHR47992">
    <property type="entry name" value="PROTEIN PHOSPHATASE"/>
    <property type="match status" value="1"/>
</dbReference>
<evidence type="ECO:0000256" key="1">
    <source>
        <dbReference type="ARBA" id="ARBA00001936"/>
    </source>
</evidence>
<keyword evidence="5 9" id="KW-0378">Hydrolase</keyword>
<dbReference type="FunFam" id="3.60.40.10:FF:000291">
    <property type="entry name" value="Protein phosphatase 2C 50"/>
    <property type="match status" value="1"/>
</dbReference>
<keyword evidence="6" id="KW-0460">Magnesium</keyword>
<keyword evidence="7 9" id="KW-0904">Protein phosphatase</keyword>
<dbReference type="CDD" id="cd00143">
    <property type="entry name" value="PP2Cc"/>
    <property type="match status" value="1"/>
</dbReference>
<keyword evidence="12" id="KW-1185">Reference proteome</keyword>
<dbReference type="Proteomes" id="UP000187203">
    <property type="component" value="Unassembled WGS sequence"/>
</dbReference>
<evidence type="ECO:0000256" key="2">
    <source>
        <dbReference type="ARBA" id="ARBA00001946"/>
    </source>
</evidence>
<dbReference type="EC" id="3.1.3.16" evidence="3"/>
<evidence type="ECO:0000256" key="8">
    <source>
        <dbReference type="ARBA" id="ARBA00023211"/>
    </source>
</evidence>
<sequence>MAPQPAELLLNALSDDSENETPEKCRDRRRRRIQMRRLKYASAHVQQLQSRPNESQYLITNYVTSTIHRYASLPKQVDSSWTPLISARAATKKEVGVNPMPINGWISIQGFSDSMDDRVVVKEGFCRSDVFGGYPLHFFAVYDGHGGPHVSSLCKQMMHKIMAEELARLSIEKAPATSDAGSGGGSSLAERTKTGKVNRVGEEWEDLVRAALEKSFSRMDEVAMSTCACGKSGYLCGCQAQPMELSFVGSTAVVAILTPHHVVVANCGDSRAVLCRAGRPIPLSLDHKPERPDEQERIQAAGGKLVYQNGVRVYGILNMSRASGDNILKKVITSKPEISITERHSEDECLILATDGLWDVMSDALACEVASTCLRDGSSATATRSCYLDRADKTAGGEVLFPSKSAFAAAILCRLALGRGSCDNISVIVVDLKKHSGMY</sequence>
<dbReference type="STRING" id="93759.A0A1R3JT99"/>
<evidence type="ECO:0000313" key="12">
    <source>
        <dbReference type="Proteomes" id="UP000187203"/>
    </source>
</evidence>
<evidence type="ECO:0000256" key="5">
    <source>
        <dbReference type="ARBA" id="ARBA00022801"/>
    </source>
</evidence>
<keyword evidence="4" id="KW-0479">Metal-binding</keyword>
<evidence type="ECO:0000259" key="10">
    <source>
        <dbReference type="PROSITE" id="PS51746"/>
    </source>
</evidence>
<dbReference type="InterPro" id="IPR001932">
    <property type="entry name" value="PPM-type_phosphatase-like_dom"/>
</dbReference>
<comment type="cofactor">
    <cofactor evidence="1">
        <name>Mn(2+)</name>
        <dbReference type="ChEBI" id="CHEBI:29035"/>
    </cofactor>
</comment>
<dbReference type="InterPro" id="IPR036457">
    <property type="entry name" value="PPM-type-like_dom_sf"/>
</dbReference>
<dbReference type="Pfam" id="PF00481">
    <property type="entry name" value="PP2C"/>
    <property type="match status" value="1"/>
</dbReference>
<dbReference type="Gene3D" id="3.60.40.10">
    <property type="entry name" value="PPM-type phosphatase domain"/>
    <property type="match status" value="1"/>
</dbReference>
<evidence type="ECO:0000256" key="9">
    <source>
        <dbReference type="RuleBase" id="RU003465"/>
    </source>
</evidence>
<keyword evidence="8" id="KW-0464">Manganese</keyword>
<dbReference type="EMBL" id="AWUE01015392">
    <property type="protein sequence ID" value="OMO98014.1"/>
    <property type="molecule type" value="Genomic_DNA"/>
</dbReference>
<reference evidence="12" key="1">
    <citation type="submission" date="2013-09" db="EMBL/GenBank/DDBJ databases">
        <title>Corchorus olitorius genome sequencing.</title>
        <authorList>
            <person name="Alam M."/>
            <person name="Haque M.S."/>
            <person name="Islam M.S."/>
            <person name="Emdad E.M."/>
            <person name="Islam M.M."/>
            <person name="Ahmed B."/>
            <person name="Halim A."/>
            <person name="Hossen Q.M.M."/>
            <person name="Hossain M.Z."/>
            <person name="Ahmed R."/>
            <person name="Khan M.M."/>
            <person name="Islam R."/>
            <person name="Rashid M.M."/>
            <person name="Khan S.A."/>
            <person name="Rahman M.S."/>
            <person name="Alam M."/>
            <person name="Yahiya A.S."/>
            <person name="Khan M.S."/>
            <person name="Azam M.S."/>
            <person name="Haque T."/>
            <person name="Lashkar M.Z.H."/>
            <person name="Akhand A.I."/>
            <person name="Morshed G."/>
            <person name="Roy S."/>
            <person name="Uddin K.S."/>
            <person name="Rabeya T."/>
            <person name="Hossain A.S."/>
            <person name="Chowdhury A."/>
            <person name="Snigdha A.R."/>
            <person name="Mortoza M.S."/>
            <person name="Matin S.A."/>
            <person name="Hoque S.M.E."/>
            <person name="Islam M.K."/>
            <person name="Roy D.K."/>
            <person name="Haider R."/>
            <person name="Moosa M.M."/>
            <person name="Elias S.M."/>
            <person name="Hasan A.M."/>
            <person name="Jahan S."/>
            <person name="Shafiuddin M."/>
            <person name="Mahmood N."/>
            <person name="Shommy N.S."/>
        </authorList>
    </citation>
    <scope>NUCLEOTIDE SEQUENCE [LARGE SCALE GENOMIC DNA]</scope>
    <source>
        <strain evidence="12">cv. O-4</strain>
    </source>
</reference>
<gene>
    <name evidence="11" type="ORF">COLO4_14212</name>
</gene>
<dbReference type="GO" id="GO:0046872">
    <property type="term" value="F:metal ion binding"/>
    <property type="evidence" value="ECO:0007669"/>
    <property type="project" value="UniProtKB-KW"/>
</dbReference>
<dbReference type="InterPro" id="IPR000222">
    <property type="entry name" value="PP2C_BS"/>
</dbReference>
<feature type="domain" description="PPM-type phosphatase" evidence="10">
    <location>
        <begin position="94"/>
        <end position="432"/>
    </location>
</feature>
<protein>
    <recommendedName>
        <fullName evidence="3">protein-serine/threonine phosphatase</fullName>
        <ecNumber evidence="3">3.1.3.16</ecNumber>
    </recommendedName>
</protein>
<evidence type="ECO:0000256" key="7">
    <source>
        <dbReference type="ARBA" id="ARBA00022912"/>
    </source>
</evidence>
<evidence type="ECO:0000256" key="4">
    <source>
        <dbReference type="ARBA" id="ARBA00022723"/>
    </source>
</evidence>
<dbReference type="PROSITE" id="PS01032">
    <property type="entry name" value="PPM_1"/>
    <property type="match status" value="1"/>
</dbReference>
<evidence type="ECO:0000313" key="11">
    <source>
        <dbReference type="EMBL" id="OMO98014.1"/>
    </source>
</evidence>
<comment type="caution">
    <text evidence="11">The sequence shown here is derived from an EMBL/GenBank/DDBJ whole genome shotgun (WGS) entry which is preliminary data.</text>
</comment>
<evidence type="ECO:0000256" key="3">
    <source>
        <dbReference type="ARBA" id="ARBA00013081"/>
    </source>
</evidence>
<accession>A0A1R3JT99</accession>
<name>A0A1R3JT99_9ROSI</name>
<evidence type="ECO:0000256" key="6">
    <source>
        <dbReference type="ARBA" id="ARBA00022842"/>
    </source>
</evidence>
<dbReference type="OrthoDB" id="10264738at2759"/>
<comment type="cofactor">
    <cofactor evidence="2">
        <name>Mg(2+)</name>
        <dbReference type="ChEBI" id="CHEBI:18420"/>
    </cofactor>
</comment>
<dbReference type="GO" id="GO:0004722">
    <property type="term" value="F:protein serine/threonine phosphatase activity"/>
    <property type="evidence" value="ECO:0007669"/>
    <property type="project" value="UniProtKB-EC"/>
</dbReference>
<dbReference type="PROSITE" id="PS51746">
    <property type="entry name" value="PPM_2"/>
    <property type="match status" value="1"/>
</dbReference>
<dbReference type="SMART" id="SM00332">
    <property type="entry name" value="PP2Cc"/>
    <property type="match status" value="1"/>
</dbReference>
<organism evidence="11 12">
    <name type="scientific">Corchorus olitorius</name>
    <dbReference type="NCBI Taxonomy" id="93759"/>
    <lineage>
        <taxon>Eukaryota</taxon>
        <taxon>Viridiplantae</taxon>
        <taxon>Streptophyta</taxon>
        <taxon>Embryophyta</taxon>
        <taxon>Tracheophyta</taxon>
        <taxon>Spermatophyta</taxon>
        <taxon>Magnoliopsida</taxon>
        <taxon>eudicotyledons</taxon>
        <taxon>Gunneridae</taxon>
        <taxon>Pentapetalae</taxon>
        <taxon>rosids</taxon>
        <taxon>malvids</taxon>
        <taxon>Malvales</taxon>
        <taxon>Malvaceae</taxon>
        <taxon>Grewioideae</taxon>
        <taxon>Apeibeae</taxon>
        <taxon>Corchorus</taxon>
    </lineage>
</organism>
<proteinExistence type="inferred from homology"/>
<comment type="similarity">
    <text evidence="9">Belongs to the PP2C family.</text>
</comment>